<gene>
    <name evidence="1" type="ORF">KJ970_02705</name>
</gene>
<name>A0A948RRT0_UNCEI</name>
<dbReference type="AlphaFoldDB" id="A0A948RRT0"/>
<evidence type="ECO:0000313" key="1">
    <source>
        <dbReference type="EMBL" id="MBU2689810.1"/>
    </source>
</evidence>
<sequence length="55" mass="5899">MTLSNFRFGPASDLAGAGISFAHSLWATLELLNTLLQDHKSAAEQVRVVEAWIGG</sequence>
<protein>
    <submittedName>
        <fullName evidence="1">Uncharacterized protein</fullName>
    </submittedName>
</protein>
<comment type="caution">
    <text evidence="1">The sequence shown here is derived from an EMBL/GenBank/DDBJ whole genome shotgun (WGS) entry which is preliminary data.</text>
</comment>
<dbReference type="EMBL" id="JAHJDP010000018">
    <property type="protein sequence ID" value="MBU2689810.1"/>
    <property type="molecule type" value="Genomic_DNA"/>
</dbReference>
<evidence type="ECO:0000313" key="2">
    <source>
        <dbReference type="Proteomes" id="UP000777784"/>
    </source>
</evidence>
<reference evidence="1" key="1">
    <citation type="submission" date="2021-05" db="EMBL/GenBank/DDBJ databases">
        <title>Energy efficiency and biological interactions define the core microbiome of deep oligotrophic groundwater.</title>
        <authorList>
            <person name="Mehrshad M."/>
            <person name="Lopez-Fernandez M."/>
            <person name="Bell E."/>
            <person name="Bernier-Latmani R."/>
            <person name="Bertilsson S."/>
            <person name="Dopson M."/>
        </authorList>
    </citation>
    <scope>NUCLEOTIDE SEQUENCE</scope>
    <source>
        <strain evidence="1">Modern_marine.mb.64</strain>
    </source>
</reference>
<organism evidence="1 2">
    <name type="scientific">Eiseniibacteriota bacterium</name>
    <dbReference type="NCBI Taxonomy" id="2212470"/>
    <lineage>
        <taxon>Bacteria</taxon>
        <taxon>Candidatus Eiseniibacteriota</taxon>
    </lineage>
</organism>
<proteinExistence type="predicted"/>
<accession>A0A948RRT0</accession>
<dbReference type="Proteomes" id="UP000777784">
    <property type="component" value="Unassembled WGS sequence"/>
</dbReference>